<dbReference type="Pfam" id="PF00300">
    <property type="entry name" value="His_Phos_1"/>
    <property type="match status" value="1"/>
</dbReference>
<dbReference type="Gramene" id="KFK43199">
    <property type="protein sequence ID" value="KFK43199"/>
    <property type="gene ID" value="AALP_AA1G093200"/>
</dbReference>
<dbReference type="Proteomes" id="UP000029120">
    <property type="component" value="Chromosome 1"/>
</dbReference>
<dbReference type="PROSITE" id="PS00175">
    <property type="entry name" value="PG_MUTASE"/>
    <property type="match status" value="1"/>
</dbReference>
<protein>
    <recommendedName>
        <fullName evidence="3">Phosphoglycerate mutase-like protein AT74H</fullName>
    </recommendedName>
</protein>
<sequence>MANDKKMLPKRIILMRHGESAGNIDQGAYATTADHKIPLTEEGRAQAREAGKKMRALISTHSSGACGENWRVYFYVSPYERTRTTLREVGKGFSRRRVAGVREECRIREQDFGNFQVEERMRVVKETRERFGRFFYRFPEGESASDVYDRVSSFLESLWRDVDMNRHRVDPSSEINLVIVSHGLTSRVFLMKWFKWTVEEFERLNNFGNCEFRVMELGANEEYTFGIHHTEEEMLAWGMSKSMIDDQMSRVDGSRETTNDCCTLHLDEYFDLLDVTDDED</sequence>
<dbReference type="CDD" id="cd07067">
    <property type="entry name" value="HP_PGM_like"/>
    <property type="match status" value="1"/>
</dbReference>
<dbReference type="PANTHER" id="PTHR46192">
    <property type="entry name" value="BROAD-RANGE ACID PHOSPHATASE DET1"/>
    <property type="match status" value="1"/>
</dbReference>
<evidence type="ECO:0000313" key="2">
    <source>
        <dbReference type="Proteomes" id="UP000029120"/>
    </source>
</evidence>
<dbReference type="OrthoDB" id="10261749at2759"/>
<dbReference type="SMART" id="SM00855">
    <property type="entry name" value="PGAM"/>
    <property type="match status" value="1"/>
</dbReference>
<accession>A0A087HM47</accession>
<keyword evidence="2" id="KW-1185">Reference proteome</keyword>
<dbReference type="eggNOG" id="ENOG502QTHF">
    <property type="taxonomic scope" value="Eukaryota"/>
</dbReference>
<name>A0A087HM47_ARAAL</name>
<gene>
    <name evidence="1" type="ordered locus">AALP_Aa1g093200</name>
</gene>
<dbReference type="InterPro" id="IPR001345">
    <property type="entry name" value="PG/BPGM_mutase_AS"/>
</dbReference>
<dbReference type="AlphaFoldDB" id="A0A087HM47"/>
<dbReference type="Gene3D" id="3.40.50.1240">
    <property type="entry name" value="Phosphoglycerate mutase-like"/>
    <property type="match status" value="1"/>
</dbReference>
<dbReference type="InterPro" id="IPR013078">
    <property type="entry name" value="His_Pase_superF_clade-1"/>
</dbReference>
<evidence type="ECO:0000313" key="1">
    <source>
        <dbReference type="EMBL" id="KFK43199.1"/>
    </source>
</evidence>
<dbReference type="EMBL" id="CM002869">
    <property type="protein sequence ID" value="KFK43199.1"/>
    <property type="molecule type" value="Genomic_DNA"/>
</dbReference>
<dbReference type="InterPro" id="IPR029033">
    <property type="entry name" value="His_PPase_superfam"/>
</dbReference>
<reference evidence="2" key="1">
    <citation type="journal article" date="2015" name="Nat. Plants">
        <title>Genome expansion of Arabis alpina linked with retrotransposition and reduced symmetric DNA methylation.</title>
        <authorList>
            <person name="Willing E.M."/>
            <person name="Rawat V."/>
            <person name="Mandakova T."/>
            <person name="Maumus F."/>
            <person name="James G.V."/>
            <person name="Nordstroem K.J."/>
            <person name="Becker C."/>
            <person name="Warthmann N."/>
            <person name="Chica C."/>
            <person name="Szarzynska B."/>
            <person name="Zytnicki M."/>
            <person name="Albani M.C."/>
            <person name="Kiefer C."/>
            <person name="Bergonzi S."/>
            <person name="Castaings L."/>
            <person name="Mateos J.L."/>
            <person name="Berns M.C."/>
            <person name="Bujdoso N."/>
            <person name="Piofczyk T."/>
            <person name="de Lorenzo L."/>
            <person name="Barrero-Sicilia C."/>
            <person name="Mateos I."/>
            <person name="Piednoel M."/>
            <person name="Hagmann J."/>
            <person name="Chen-Min-Tao R."/>
            <person name="Iglesias-Fernandez R."/>
            <person name="Schuster S.C."/>
            <person name="Alonso-Blanco C."/>
            <person name="Roudier F."/>
            <person name="Carbonero P."/>
            <person name="Paz-Ares J."/>
            <person name="Davis S.J."/>
            <person name="Pecinka A."/>
            <person name="Quesneville H."/>
            <person name="Colot V."/>
            <person name="Lysak M.A."/>
            <person name="Weigel D."/>
            <person name="Coupland G."/>
            <person name="Schneeberger K."/>
        </authorList>
    </citation>
    <scope>NUCLEOTIDE SEQUENCE [LARGE SCALE GENOMIC DNA]</scope>
    <source>
        <strain evidence="2">cv. Pajares</strain>
    </source>
</reference>
<dbReference type="InterPro" id="IPR052765">
    <property type="entry name" value="PGM-Related"/>
</dbReference>
<dbReference type="OMA" id="DRITMFS"/>
<proteinExistence type="predicted"/>
<evidence type="ECO:0008006" key="3">
    <source>
        <dbReference type="Google" id="ProtNLM"/>
    </source>
</evidence>
<dbReference type="GO" id="GO:0003824">
    <property type="term" value="F:catalytic activity"/>
    <property type="evidence" value="ECO:0007669"/>
    <property type="project" value="InterPro"/>
</dbReference>
<dbReference type="SUPFAM" id="SSF53254">
    <property type="entry name" value="Phosphoglycerate mutase-like"/>
    <property type="match status" value="1"/>
</dbReference>
<organism evidence="1 2">
    <name type="scientific">Arabis alpina</name>
    <name type="common">Alpine rock-cress</name>
    <dbReference type="NCBI Taxonomy" id="50452"/>
    <lineage>
        <taxon>Eukaryota</taxon>
        <taxon>Viridiplantae</taxon>
        <taxon>Streptophyta</taxon>
        <taxon>Embryophyta</taxon>
        <taxon>Tracheophyta</taxon>
        <taxon>Spermatophyta</taxon>
        <taxon>Magnoliopsida</taxon>
        <taxon>eudicotyledons</taxon>
        <taxon>Gunneridae</taxon>
        <taxon>Pentapetalae</taxon>
        <taxon>rosids</taxon>
        <taxon>malvids</taxon>
        <taxon>Brassicales</taxon>
        <taxon>Brassicaceae</taxon>
        <taxon>Arabideae</taxon>
        <taxon>Arabis</taxon>
    </lineage>
</organism>